<dbReference type="EMBL" id="JXTB01000265">
    <property type="protein sequence ID" value="PON49184.1"/>
    <property type="molecule type" value="Genomic_DNA"/>
</dbReference>
<dbReference type="Proteomes" id="UP000237105">
    <property type="component" value="Unassembled WGS sequence"/>
</dbReference>
<comment type="caution">
    <text evidence="2">The sequence shown here is derived from an EMBL/GenBank/DDBJ whole genome shotgun (WGS) entry which is preliminary data.</text>
</comment>
<proteinExistence type="predicted"/>
<dbReference type="GO" id="GO:0003676">
    <property type="term" value="F:nucleic acid binding"/>
    <property type="evidence" value="ECO:0007669"/>
    <property type="project" value="InterPro"/>
</dbReference>
<sequence length="165" mass="18572">MGYGKIRSGPDRLVWHRVFNGTYSVNSRYYLATTIVGNASSSNSALMTMHSTIVRCEHKWKSPIIGKFILNVDIALNSSKMRAILCDYKGNGLVALSKKITESYMPQIAEIKVLEFSLLWACDIGLALQEVEYDALIVVQLISRQLQTMFDGLAKHALRLDDENR</sequence>
<evidence type="ECO:0000313" key="2">
    <source>
        <dbReference type="EMBL" id="PON49184.1"/>
    </source>
</evidence>
<evidence type="ECO:0000313" key="3">
    <source>
        <dbReference type="Proteomes" id="UP000237105"/>
    </source>
</evidence>
<feature type="domain" description="RNase H type-1" evidence="1">
    <location>
        <begin position="78"/>
        <end position="151"/>
    </location>
</feature>
<keyword evidence="3" id="KW-1185">Reference proteome</keyword>
<reference evidence="3" key="1">
    <citation type="submission" date="2016-06" db="EMBL/GenBank/DDBJ databases">
        <title>Parallel loss of symbiosis genes in relatives of nitrogen-fixing non-legume Parasponia.</title>
        <authorList>
            <person name="Van Velzen R."/>
            <person name="Holmer R."/>
            <person name="Bu F."/>
            <person name="Rutten L."/>
            <person name="Van Zeijl A."/>
            <person name="Liu W."/>
            <person name="Santuari L."/>
            <person name="Cao Q."/>
            <person name="Sharma T."/>
            <person name="Shen D."/>
            <person name="Roswanjaya Y."/>
            <person name="Wardhani T."/>
            <person name="Kalhor M.S."/>
            <person name="Jansen J."/>
            <person name="Van den Hoogen J."/>
            <person name="Gungor B."/>
            <person name="Hartog M."/>
            <person name="Hontelez J."/>
            <person name="Verver J."/>
            <person name="Yang W.-C."/>
            <person name="Schijlen E."/>
            <person name="Repin R."/>
            <person name="Schilthuizen M."/>
            <person name="Schranz E."/>
            <person name="Heidstra R."/>
            <person name="Miyata K."/>
            <person name="Fedorova E."/>
            <person name="Kohlen W."/>
            <person name="Bisseling T."/>
            <person name="Smit S."/>
            <person name="Geurts R."/>
        </authorList>
    </citation>
    <scope>NUCLEOTIDE SEQUENCE [LARGE SCALE GENOMIC DNA]</scope>
    <source>
        <strain evidence="3">cv. WU1-14</strain>
    </source>
</reference>
<evidence type="ECO:0000259" key="1">
    <source>
        <dbReference type="Pfam" id="PF13456"/>
    </source>
</evidence>
<dbReference type="InterPro" id="IPR002156">
    <property type="entry name" value="RNaseH_domain"/>
</dbReference>
<dbReference type="GO" id="GO:0004523">
    <property type="term" value="F:RNA-DNA hybrid ribonuclease activity"/>
    <property type="evidence" value="ECO:0007669"/>
    <property type="project" value="InterPro"/>
</dbReference>
<dbReference type="Pfam" id="PF13456">
    <property type="entry name" value="RVT_3"/>
    <property type="match status" value="1"/>
</dbReference>
<dbReference type="OrthoDB" id="1906820at2759"/>
<gene>
    <name evidence="2" type="ORF">PanWU01x14_231730</name>
</gene>
<dbReference type="AlphaFoldDB" id="A0A2P5BK65"/>
<protein>
    <recommendedName>
        <fullName evidence="1">RNase H type-1 domain-containing protein</fullName>
    </recommendedName>
</protein>
<organism evidence="2 3">
    <name type="scientific">Parasponia andersonii</name>
    <name type="common">Sponia andersonii</name>
    <dbReference type="NCBI Taxonomy" id="3476"/>
    <lineage>
        <taxon>Eukaryota</taxon>
        <taxon>Viridiplantae</taxon>
        <taxon>Streptophyta</taxon>
        <taxon>Embryophyta</taxon>
        <taxon>Tracheophyta</taxon>
        <taxon>Spermatophyta</taxon>
        <taxon>Magnoliopsida</taxon>
        <taxon>eudicotyledons</taxon>
        <taxon>Gunneridae</taxon>
        <taxon>Pentapetalae</taxon>
        <taxon>rosids</taxon>
        <taxon>fabids</taxon>
        <taxon>Rosales</taxon>
        <taxon>Cannabaceae</taxon>
        <taxon>Parasponia</taxon>
    </lineage>
</organism>
<name>A0A2P5BK65_PARAD</name>
<accession>A0A2P5BK65</accession>